<dbReference type="EMBL" id="JBHMCA010000051">
    <property type="protein sequence ID" value="MFB9446981.1"/>
    <property type="molecule type" value="Genomic_DNA"/>
</dbReference>
<dbReference type="Proteomes" id="UP001589608">
    <property type="component" value="Unassembled WGS sequence"/>
</dbReference>
<evidence type="ECO:0000313" key="3">
    <source>
        <dbReference type="Proteomes" id="UP001589608"/>
    </source>
</evidence>
<protein>
    <recommendedName>
        <fullName evidence="4">N-acetyltransferase domain-containing protein</fullName>
    </recommendedName>
</protein>
<feature type="region of interest" description="Disordered" evidence="1">
    <location>
        <begin position="17"/>
        <end position="49"/>
    </location>
</feature>
<proteinExistence type="predicted"/>
<organism evidence="2 3">
    <name type="scientific">Dactylosporangium vinaceum</name>
    <dbReference type="NCBI Taxonomy" id="53362"/>
    <lineage>
        <taxon>Bacteria</taxon>
        <taxon>Bacillati</taxon>
        <taxon>Actinomycetota</taxon>
        <taxon>Actinomycetes</taxon>
        <taxon>Micromonosporales</taxon>
        <taxon>Micromonosporaceae</taxon>
        <taxon>Dactylosporangium</taxon>
    </lineage>
</organism>
<gene>
    <name evidence="2" type="ORF">ACFFTR_28160</name>
</gene>
<comment type="caution">
    <text evidence="2">The sequence shown here is derived from an EMBL/GenBank/DDBJ whole genome shotgun (WGS) entry which is preliminary data.</text>
</comment>
<dbReference type="SUPFAM" id="SSF55729">
    <property type="entry name" value="Acyl-CoA N-acyltransferases (Nat)"/>
    <property type="match status" value="1"/>
</dbReference>
<dbReference type="Gene3D" id="3.40.630.30">
    <property type="match status" value="1"/>
</dbReference>
<evidence type="ECO:0000256" key="1">
    <source>
        <dbReference type="SAM" id="MobiDB-lite"/>
    </source>
</evidence>
<evidence type="ECO:0008006" key="4">
    <source>
        <dbReference type="Google" id="ProtNLM"/>
    </source>
</evidence>
<name>A0ABV5MDQ8_9ACTN</name>
<dbReference type="RefSeq" id="WP_223104940.1">
    <property type="nucleotide sequence ID" value="NZ_CP061913.1"/>
</dbReference>
<keyword evidence="3" id="KW-1185">Reference proteome</keyword>
<dbReference type="InterPro" id="IPR016181">
    <property type="entry name" value="Acyl_CoA_acyltransferase"/>
</dbReference>
<evidence type="ECO:0000313" key="2">
    <source>
        <dbReference type="EMBL" id="MFB9446981.1"/>
    </source>
</evidence>
<sequence length="49" mass="5726">MRARPATNEAARRFYEAGGWHPDGTTRTEDFDGEPVEELRYRRRSTIAE</sequence>
<accession>A0ABV5MDQ8</accession>
<reference evidence="2 3" key="1">
    <citation type="submission" date="2024-09" db="EMBL/GenBank/DDBJ databases">
        <authorList>
            <person name="Sun Q."/>
            <person name="Mori K."/>
        </authorList>
    </citation>
    <scope>NUCLEOTIDE SEQUENCE [LARGE SCALE GENOMIC DNA]</scope>
    <source>
        <strain evidence="2 3">JCM 3307</strain>
    </source>
</reference>